<accession>A0A382UD29</accession>
<dbReference type="EMBL" id="UINC01143322">
    <property type="protein sequence ID" value="SVD32180.1"/>
    <property type="molecule type" value="Genomic_DNA"/>
</dbReference>
<name>A0A382UD29_9ZZZZ</name>
<protein>
    <submittedName>
        <fullName evidence="1">Uncharacterized protein</fullName>
    </submittedName>
</protein>
<gene>
    <name evidence="1" type="ORF">METZ01_LOCUS385034</name>
</gene>
<proteinExistence type="predicted"/>
<evidence type="ECO:0000313" key="1">
    <source>
        <dbReference type="EMBL" id="SVD32180.1"/>
    </source>
</evidence>
<dbReference type="AlphaFoldDB" id="A0A382UD29"/>
<organism evidence="1">
    <name type="scientific">marine metagenome</name>
    <dbReference type="NCBI Taxonomy" id="408172"/>
    <lineage>
        <taxon>unclassified sequences</taxon>
        <taxon>metagenomes</taxon>
        <taxon>ecological metagenomes</taxon>
    </lineage>
</organism>
<sequence>MRFKILIFLIYLFLLSIKAVADPKPIKENVEDIFNVGRMVSHDNSFTLFFKTRKKAILAKGEEFNYINDYPQDLYIYDRKTKETEPLITYDWFPRHAKFYLSNYDFPVFPEDFAYYLMKDDKTLIMVSAVKNINQNFKFDISTRKLHKYLTKGKLNFIISSVTKDCGFSTMNETYKCNYYKPLISKNLIN</sequence>
<reference evidence="1" key="1">
    <citation type="submission" date="2018-05" db="EMBL/GenBank/DDBJ databases">
        <authorList>
            <person name="Lanie J.A."/>
            <person name="Ng W.-L."/>
            <person name="Kazmierczak K.M."/>
            <person name="Andrzejewski T.M."/>
            <person name="Davidsen T.M."/>
            <person name="Wayne K.J."/>
            <person name="Tettelin H."/>
            <person name="Glass J.I."/>
            <person name="Rusch D."/>
            <person name="Podicherti R."/>
            <person name="Tsui H.-C.T."/>
            <person name="Winkler M.E."/>
        </authorList>
    </citation>
    <scope>NUCLEOTIDE SEQUENCE</scope>
</reference>